<dbReference type="PANTHER" id="PTHR33175:SF3">
    <property type="entry name" value="DNA-BINDING PROTEIN HU-BETA"/>
    <property type="match status" value="1"/>
</dbReference>
<dbReference type="CDD" id="cd13831">
    <property type="entry name" value="HU"/>
    <property type="match status" value="1"/>
</dbReference>
<dbReference type="InterPro" id="IPR000119">
    <property type="entry name" value="Hist_DNA-bd"/>
</dbReference>
<dbReference type="GO" id="GO:0003677">
    <property type="term" value="F:DNA binding"/>
    <property type="evidence" value="ECO:0007669"/>
    <property type="project" value="UniProtKB-KW"/>
</dbReference>
<evidence type="ECO:0000256" key="3">
    <source>
        <dbReference type="ARBA" id="ARBA00023125"/>
    </source>
</evidence>
<comment type="similarity">
    <text evidence="1 4">Belongs to the bacterial histone-like protein family.</text>
</comment>
<dbReference type="FunFam" id="4.10.520.10:FF:000001">
    <property type="entry name" value="DNA-binding protein HU"/>
    <property type="match status" value="1"/>
</dbReference>
<dbReference type="GO" id="GO:0006270">
    <property type="term" value="P:DNA replication initiation"/>
    <property type="evidence" value="ECO:0007669"/>
    <property type="project" value="UniProtKB-ARBA"/>
</dbReference>
<dbReference type="GO" id="GO:0042802">
    <property type="term" value="F:identical protein binding"/>
    <property type="evidence" value="ECO:0007669"/>
    <property type="project" value="UniProtKB-ARBA"/>
</dbReference>
<keyword evidence="3 5" id="KW-0238">DNA-binding</keyword>
<dbReference type="PRINTS" id="PR01727">
    <property type="entry name" value="DNABINDINGHU"/>
</dbReference>
<evidence type="ECO:0000313" key="6">
    <source>
        <dbReference type="Proteomes" id="UP000824073"/>
    </source>
</evidence>
<dbReference type="SMART" id="SM00411">
    <property type="entry name" value="BHL"/>
    <property type="match status" value="1"/>
</dbReference>
<dbReference type="PANTHER" id="PTHR33175">
    <property type="entry name" value="DNA-BINDING PROTEIN HU"/>
    <property type="match status" value="1"/>
</dbReference>
<evidence type="ECO:0000256" key="2">
    <source>
        <dbReference type="ARBA" id="ARBA00023067"/>
    </source>
</evidence>
<dbReference type="PROSITE" id="PS00045">
    <property type="entry name" value="HISTONE_LIKE"/>
    <property type="match status" value="1"/>
</dbReference>
<proteinExistence type="inferred from homology"/>
<keyword evidence="2" id="KW-0226">DNA condensation</keyword>
<dbReference type="GO" id="GO:1990103">
    <property type="term" value="C:DnaA-HU complex"/>
    <property type="evidence" value="ECO:0007669"/>
    <property type="project" value="UniProtKB-ARBA"/>
</dbReference>
<dbReference type="Gene3D" id="4.10.520.10">
    <property type="entry name" value="IHF-like DNA-binding proteins"/>
    <property type="match status" value="1"/>
</dbReference>
<dbReference type="EMBL" id="DVMR01000066">
    <property type="protein sequence ID" value="HIU44443.1"/>
    <property type="molecule type" value="Genomic_DNA"/>
</dbReference>
<accession>A0A9D1LM77</accession>
<dbReference type="Proteomes" id="UP000824073">
    <property type="component" value="Unassembled WGS sequence"/>
</dbReference>
<protein>
    <submittedName>
        <fullName evidence="5">HU family DNA-binding protein</fullName>
    </submittedName>
</protein>
<organism evidence="5 6">
    <name type="scientific">Candidatus Ventrousia excrementavium</name>
    <dbReference type="NCBI Taxonomy" id="2840961"/>
    <lineage>
        <taxon>Bacteria</taxon>
        <taxon>Bacillati</taxon>
        <taxon>Bacillota</taxon>
        <taxon>Clostridia</taxon>
        <taxon>Eubacteriales</taxon>
        <taxon>Clostridiaceae</taxon>
        <taxon>Clostridiaceae incertae sedis</taxon>
        <taxon>Candidatus Ventrousia</taxon>
    </lineage>
</organism>
<dbReference type="InterPro" id="IPR020816">
    <property type="entry name" value="Histone-like_DNA-bd_CS"/>
</dbReference>
<sequence length="91" mass="9676">MNKTELIAAIAEKAELSKKDSEKALNAALSAITEELAQGGKVQLIGFGSFETKNRAARTGRNPRTKEAISIPASAYPVFKAGKALKDEVSK</sequence>
<dbReference type="AlphaFoldDB" id="A0A9D1LM77"/>
<dbReference type="GO" id="GO:0010467">
    <property type="term" value="P:gene expression"/>
    <property type="evidence" value="ECO:0007669"/>
    <property type="project" value="UniProtKB-ARBA"/>
</dbReference>
<evidence type="ECO:0000256" key="1">
    <source>
        <dbReference type="ARBA" id="ARBA00010529"/>
    </source>
</evidence>
<evidence type="ECO:0000256" key="4">
    <source>
        <dbReference type="RuleBase" id="RU003939"/>
    </source>
</evidence>
<dbReference type="GO" id="GO:1990178">
    <property type="term" value="C:HU-DNA complex"/>
    <property type="evidence" value="ECO:0007669"/>
    <property type="project" value="UniProtKB-ARBA"/>
</dbReference>
<reference evidence="5" key="1">
    <citation type="submission" date="2020-10" db="EMBL/GenBank/DDBJ databases">
        <authorList>
            <person name="Gilroy R."/>
        </authorList>
    </citation>
    <scope>NUCLEOTIDE SEQUENCE</scope>
    <source>
        <strain evidence="5">CHK191-8634</strain>
    </source>
</reference>
<dbReference type="InterPro" id="IPR010992">
    <property type="entry name" value="IHF-like_DNA-bd_dom_sf"/>
</dbReference>
<gene>
    <name evidence="5" type="ORF">IAB67_09125</name>
</gene>
<name>A0A9D1LM77_9CLOT</name>
<dbReference type="GO" id="GO:0005829">
    <property type="term" value="C:cytosol"/>
    <property type="evidence" value="ECO:0007669"/>
    <property type="project" value="UniProtKB-ARBA"/>
</dbReference>
<reference evidence="5" key="2">
    <citation type="journal article" date="2021" name="PeerJ">
        <title>Extensive microbial diversity within the chicken gut microbiome revealed by metagenomics and culture.</title>
        <authorList>
            <person name="Gilroy R."/>
            <person name="Ravi A."/>
            <person name="Getino M."/>
            <person name="Pursley I."/>
            <person name="Horton D.L."/>
            <person name="Alikhan N.F."/>
            <person name="Baker D."/>
            <person name="Gharbi K."/>
            <person name="Hall N."/>
            <person name="Watson M."/>
            <person name="Adriaenssens E.M."/>
            <person name="Foster-Nyarko E."/>
            <person name="Jarju S."/>
            <person name="Secka A."/>
            <person name="Antonio M."/>
            <person name="Oren A."/>
            <person name="Chaudhuri R.R."/>
            <person name="La Ragione R."/>
            <person name="Hildebrand F."/>
            <person name="Pallen M.J."/>
        </authorList>
    </citation>
    <scope>NUCLEOTIDE SEQUENCE</scope>
    <source>
        <strain evidence="5">CHK191-8634</strain>
    </source>
</reference>
<dbReference type="GO" id="GO:0030527">
    <property type="term" value="F:structural constituent of chromatin"/>
    <property type="evidence" value="ECO:0007669"/>
    <property type="project" value="InterPro"/>
</dbReference>
<comment type="caution">
    <text evidence="5">The sequence shown here is derived from an EMBL/GenBank/DDBJ whole genome shotgun (WGS) entry which is preliminary data.</text>
</comment>
<evidence type="ECO:0000313" key="5">
    <source>
        <dbReference type="EMBL" id="HIU44443.1"/>
    </source>
</evidence>
<dbReference type="Pfam" id="PF00216">
    <property type="entry name" value="Bac_DNA_binding"/>
    <property type="match status" value="1"/>
</dbReference>
<dbReference type="GO" id="GO:0030261">
    <property type="term" value="P:chromosome condensation"/>
    <property type="evidence" value="ECO:0007669"/>
    <property type="project" value="UniProtKB-KW"/>
</dbReference>
<dbReference type="SUPFAM" id="SSF47729">
    <property type="entry name" value="IHF-like DNA-binding proteins"/>
    <property type="match status" value="1"/>
</dbReference>